<accession>A0ACC2ASG4</accession>
<protein>
    <submittedName>
        <fullName evidence="1">Uncharacterized protein</fullName>
    </submittedName>
</protein>
<reference evidence="2" key="1">
    <citation type="journal article" date="2024" name="Proc. Natl. Acad. Sci. U.S.A.">
        <title>Extraordinary preservation of gene collinearity over three hundred million years revealed in homosporous lycophytes.</title>
        <authorList>
            <person name="Li C."/>
            <person name="Wickell D."/>
            <person name="Kuo L.Y."/>
            <person name="Chen X."/>
            <person name="Nie B."/>
            <person name="Liao X."/>
            <person name="Peng D."/>
            <person name="Ji J."/>
            <person name="Jenkins J."/>
            <person name="Williams M."/>
            <person name="Shu S."/>
            <person name="Plott C."/>
            <person name="Barry K."/>
            <person name="Rajasekar S."/>
            <person name="Grimwood J."/>
            <person name="Han X."/>
            <person name="Sun S."/>
            <person name="Hou Z."/>
            <person name="He W."/>
            <person name="Dai G."/>
            <person name="Sun C."/>
            <person name="Schmutz J."/>
            <person name="Leebens-Mack J.H."/>
            <person name="Li F.W."/>
            <person name="Wang L."/>
        </authorList>
    </citation>
    <scope>NUCLEOTIDE SEQUENCE [LARGE SCALE GENOMIC DNA]</scope>
    <source>
        <strain evidence="2">cv. PW_Plant_1</strain>
    </source>
</reference>
<evidence type="ECO:0000313" key="2">
    <source>
        <dbReference type="Proteomes" id="UP001162992"/>
    </source>
</evidence>
<sequence>MEVPSPRSVDSGTVVPKVTSSGSLPARDADGATDISACKPSNTAFETTKETAHLIGNDSWLQVGMILVTSLNSAFVLSYPKIVMAYLGWTAGILGLVVGAAMSLHANILIASIHFTGGKRHIRYRDLAEHLYAGRKMYILTWISQYTNLFTINAGFIILAGEALKGIYVTYNDSSDLKLPHWVAITGGVCFIFAFFVPHLSALRVWLAISGILTSIYIVIVLVLSVRDGRRIGRRDYAVQGTSTQKFFNVISGVANIAFSYSSGILPELQATLRAPAVLNMKKALYLLFTVGCAVMYTVLSIGYWAYGSEVSSYLLASVSGSKSVITVANVAVFLQTIVSLHVFASPMYEYWDTKFADQKQGEWSPYNMAVRVVARGLYLTFNTFIAALLPFIGDFTSLTGALSVFPLTFVLAHHMYLRAKWGELSLARRGWHYLNVVFFSLLSVLSAIAAIRLIVVDSSTYHVFADV</sequence>
<evidence type="ECO:0000313" key="1">
    <source>
        <dbReference type="EMBL" id="KAJ7520415.1"/>
    </source>
</evidence>
<comment type="caution">
    <text evidence="1">The sequence shown here is derived from an EMBL/GenBank/DDBJ whole genome shotgun (WGS) entry which is preliminary data.</text>
</comment>
<organism evidence="1 2">
    <name type="scientific">Diphasiastrum complanatum</name>
    <name type="common">Issler's clubmoss</name>
    <name type="synonym">Lycopodium complanatum</name>
    <dbReference type="NCBI Taxonomy" id="34168"/>
    <lineage>
        <taxon>Eukaryota</taxon>
        <taxon>Viridiplantae</taxon>
        <taxon>Streptophyta</taxon>
        <taxon>Embryophyta</taxon>
        <taxon>Tracheophyta</taxon>
        <taxon>Lycopodiopsida</taxon>
        <taxon>Lycopodiales</taxon>
        <taxon>Lycopodiaceae</taxon>
        <taxon>Lycopodioideae</taxon>
        <taxon>Diphasiastrum</taxon>
    </lineage>
</organism>
<name>A0ACC2ASG4_DIPCM</name>
<proteinExistence type="predicted"/>
<dbReference type="Proteomes" id="UP001162992">
    <property type="component" value="Chromosome 19"/>
</dbReference>
<gene>
    <name evidence="1" type="ORF">O6H91_19G005000</name>
</gene>
<dbReference type="EMBL" id="CM055110">
    <property type="protein sequence ID" value="KAJ7520415.1"/>
    <property type="molecule type" value="Genomic_DNA"/>
</dbReference>
<keyword evidence="2" id="KW-1185">Reference proteome</keyword>